<evidence type="ECO:0000313" key="3">
    <source>
        <dbReference type="Proteomes" id="UP000557307"/>
    </source>
</evidence>
<dbReference type="PANTHER" id="PTHR36919">
    <property type="entry name" value="BLR1215 PROTEIN"/>
    <property type="match status" value="1"/>
</dbReference>
<organism evidence="2 3">
    <name type="scientific">Rhabdobacter roseus</name>
    <dbReference type="NCBI Taxonomy" id="1655419"/>
    <lineage>
        <taxon>Bacteria</taxon>
        <taxon>Pseudomonadati</taxon>
        <taxon>Bacteroidota</taxon>
        <taxon>Cytophagia</taxon>
        <taxon>Cytophagales</taxon>
        <taxon>Cytophagaceae</taxon>
        <taxon>Rhabdobacter</taxon>
    </lineage>
</organism>
<accession>A0A840TRP0</accession>
<evidence type="ECO:0000259" key="1">
    <source>
        <dbReference type="Pfam" id="PF09917"/>
    </source>
</evidence>
<feature type="domain" description="DUF2147" evidence="1">
    <location>
        <begin position="35"/>
        <end position="153"/>
    </location>
</feature>
<proteinExistence type="predicted"/>
<dbReference type="Proteomes" id="UP000557307">
    <property type="component" value="Unassembled WGS sequence"/>
</dbReference>
<dbReference type="RefSeq" id="WP_184178681.1">
    <property type="nucleotide sequence ID" value="NZ_JACHGF010000013.1"/>
</dbReference>
<dbReference type="InterPro" id="IPR019223">
    <property type="entry name" value="DUF2147"/>
</dbReference>
<dbReference type="AlphaFoldDB" id="A0A840TRP0"/>
<evidence type="ECO:0000313" key="2">
    <source>
        <dbReference type="EMBL" id="MBB5287006.1"/>
    </source>
</evidence>
<gene>
    <name evidence="2" type="ORF">HNQ92_005168</name>
</gene>
<dbReference type="PANTHER" id="PTHR36919:SF2">
    <property type="entry name" value="BLL6627 PROTEIN"/>
    <property type="match status" value="1"/>
</dbReference>
<name>A0A840TRP0_9BACT</name>
<dbReference type="Pfam" id="PF09917">
    <property type="entry name" value="DUF2147"/>
    <property type="match status" value="1"/>
</dbReference>
<protein>
    <submittedName>
        <fullName evidence="2">Uncharacterized protein (DUF2147 family)</fullName>
    </submittedName>
</protein>
<comment type="caution">
    <text evidence="2">The sequence shown here is derived from an EMBL/GenBank/DDBJ whole genome shotgun (WGS) entry which is preliminary data.</text>
</comment>
<dbReference type="EMBL" id="JACHGF010000013">
    <property type="protein sequence ID" value="MBB5287006.1"/>
    <property type="molecule type" value="Genomic_DNA"/>
</dbReference>
<dbReference type="Gene3D" id="2.40.128.520">
    <property type="match status" value="1"/>
</dbReference>
<reference evidence="2 3" key="1">
    <citation type="submission" date="2020-08" db="EMBL/GenBank/DDBJ databases">
        <title>Genomic Encyclopedia of Type Strains, Phase IV (KMG-IV): sequencing the most valuable type-strain genomes for metagenomic binning, comparative biology and taxonomic classification.</title>
        <authorList>
            <person name="Goeker M."/>
        </authorList>
    </citation>
    <scope>NUCLEOTIDE SEQUENCE [LARGE SCALE GENOMIC DNA]</scope>
    <source>
        <strain evidence="2 3">DSM 105074</strain>
    </source>
</reference>
<keyword evidence="3" id="KW-1185">Reference proteome</keyword>
<sequence length="156" mass="17719">MNTPRTYPLPGFLPTSAFATPITPQETANADRMLGKWMSEGRDLEVEVFKAKDRYAARIVWFDCTAPGTPKMSEHFDTENPDPALRSRPWLGMVVVDDLKYDAQKNEWSGGNIYDPNSGHTFRSVVRLTSPQKLVVRGYWGIEFFGKSLNFSRVAR</sequence>